<keyword evidence="1" id="KW-0732">Signal</keyword>
<feature type="signal peptide" evidence="1">
    <location>
        <begin position="1"/>
        <end position="18"/>
    </location>
</feature>
<sequence length="252" mass="28411">MRALCVVQVLLVAVKVENDLGGSNKLQQQSEQQGVVKGVVGGGGDAGSSDENGDDDIDEAYKNFKINISDVPSTECRKYKDLSKKVAEQIRQDKVNVKAKLYKTIDCMCIRMAVKMLKGEKSPLLFNNLYYAYAVEIQNLSNAQIAEKLWSFEEGIMSDEMNPSKPLNFSIMRMRNLLQLWIAIQKKKVKLGYGCAKNDYWAICMFDPFEKKAAEATPVQKNPYSTEERNPQSQSLWLAALTVVKTLWLHVL</sequence>
<gene>
    <name evidence="2" type="ORF">CYNAS_LOCUS2578</name>
</gene>
<protein>
    <submittedName>
        <fullName evidence="2">Uncharacterized protein</fullName>
    </submittedName>
</protein>
<accession>A0AA36DPG1</accession>
<evidence type="ECO:0000256" key="1">
    <source>
        <dbReference type="SAM" id="SignalP"/>
    </source>
</evidence>
<dbReference type="Proteomes" id="UP001176961">
    <property type="component" value="Unassembled WGS sequence"/>
</dbReference>
<organism evidence="2 3">
    <name type="scientific">Cylicocyclus nassatus</name>
    <name type="common">Nematode worm</name>
    <dbReference type="NCBI Taxonomy" id="53992"/>
    <lineage>
        <taxon>Eukaryota</taxon>
        <taxon>Metazoa</taxon>
        <taxon>Ecdysozoa</taxon>
        <taxon>Nematoda</taxon>
        <taxon>Chromadorea</taxon>
        <taxon>Rhabditida</taxon>
        <taxon>Rhabditina</taxon>
        <taxon>Rhabditomorpha</taxon>
        <taxon>Strongyloidea</taxon>
        <taxon>Strongylidae</taxon>
        <taxon>Cylicocyclus</taxon>
    </lineage>
</organism>
<keyword evidence="3" id="KW-1185">Reference proteome</keyword>
<feature type="chain" id="PRO_5041342659" evidence="1">
    <location>
        <begin position="19"/>
        <end position="252"/>
    </location>
</feature>
<comment type="caution">
    <text evidence="2">The sequence shown here is derived from an EMBL/GenBank/DDBJ whole genome shotgun (WGS) entry which is preliminary data.</text>
</comment>
<dbReference type="EMBL" id="CATQJL010000001">
    <property type="protein sequence ID" value="CAJ0590595.1"/>
    <property type="molecule type" value="Genomic_DNA"/>
</dbReference>
<evidence type="ECO:0000313" key="3">
    <source>
        <dbReference type="Proteomes" id="UP001176961"/>
    </source>
</evidence>
<dbReference type="AlphaFoldDB" id="A0AA36DPG1"/>
<reference evidence="2" key="1">
    <citation type="submission" date="2023-07" db="EMBL/GenBank/DDBJ databases">
        <authorList>
            <consortium name="CYATHOMIX"/>
        </authorList>
    </citation>
    <scope>NUCLEOTIDE SEQUENCE</scope>
    <source>
        <strain evidence="2">N/A</strain>
    </source>
</reference>
<proteinExistence type="predicted"/>
<name>A0AA36DPG1_CYLNA</name>
<evidence type="ECO:0000313" key="2">
    <source>
        <dbReference type="EMBL" id="CAJ0590595.1"/>
    </source>
</evidence>